<evidence type="ECO:0000313" key="1">
    <source>
        <dbReference type="EMBL" id="AFI85398.1"/>
    </source>
</evidence>
<dbReference type="HOGENOM" id="CLU_3292313_0_0_6"/>
<keyword evidence="2" id="KW-1185">Reference proteome</keyword>
<dbReference type="AlphaFoldDB" id="I1XLX9"/>
<dbReference type="EMBL" id="CP003390">
    <property type="protein sequence ID" value="AFI85398.1"/>
    <property type="molecule type" value="Genomic_DNA"/>
</dbReference>
<protein>
    <submittedName>
        <fullName evidence="1">Uncharacterized protein</fullName>
    </submittedName>
</protein>
<evidence type="ECO:0000313" key="2">
    <source>
        <dbReference type="Proteomes" id="UP000009144"/>
    </source>
</evidence>
<proteinExistence type="predicted"/>
<sequence>MFLSCLFGSEQVMAEHGQSDKFLSCLFGSERCGYGGYQDL</sequence>
<name>I1XLX9_METNJ</name>
<accession>I1XLX9</accession>
<reference evidence="1 2" key="2">
    <citation type="journal article" date="2013" name="Int. J. Syst. Evol. Microbiol.">
        <title>Methylophaga nitratireducenticrescens sp. nov. and Methylophaga frappieri sp. nov., isolated from the biofilm of the methanol-fed denitrification system treating the seawater at the Montreal Biodome.</title>
        <authorList>
            <person name="Villeneuve C."/>
            <person name="Martineau C."/>
            <person name="Mauffrey F."/>
            <person name="Villemur R."/>
        </authorList>
    </citation>
    <scope>NUCLEOTIDE SEQUENCE [LARGE SCALE GENOMIC DNA]</scope>
    <source>
        <strain evidence="1 2">JAM1</strain>
    </source>
</reference>
<dbReference type="PATRIC" id="fig|754476.3.peg.2558"/>
<dbReference type="Proteomes" id="UP000009144">
    <property type="component" value="Chromosome"/>
</dbReference>
<dbReference type="STRING" id="754476.Q7A_2608"/>
<reference evidence="1 2" key="1">
    <citation type="journal article" date="2012" name="J. Bacteriol.">
        <title>Complete genome sequences of Methylophaga sp. strain JAM1 and Methylophaga sp. strain JAM7.</title>
        <authorList>
            <person name="Villeneuve C."/>
            <person name="Martineau C."/>
            <person name="Mauffrey F."/>
            <person name="Villemur R."/>
        </authorList>
    </citation>
    <scope>NUCLEOTIDE SEQUENCE [LARGE SCALE GENOMIC DNA]</scope>
    <source>
        <strain evidence="1 2">JAM1</strain>
    </source>
</reference>
<organism evidence="1 2">
    <name type="scientific">Methylophaga nitratireducenticrescens</name>
    <dbReference type="NCBI Taxonomy" id="754476"/>
    <lineage>
        <taxon>Bacteria</taxon>
        <taxon>Pseudomonadati</taxon>
        <taxon>Pseudomonadota</taxon>
        <taxon>Gammaproteobacteria</taxon>
        <taxon>Thiotrichales</taxon>
        <taxon>Piscirickettsiaceae</taxon>
        <taxon>Methylophaga</taxon>
    </lineage>
</organism>
<gene>
    <name evidence="1" type="ordered locus">Q7A_2608</name>
</gene>